<dbReference type="STRING" id="661478.OP10G_0508"/>
<dbReference type="KEGG" id="fgi:OP10G_0508"/>
<sequence>MKKQLALLSTLLIAAAAHAGISDRIYDFNDAFYKANGIDVAKLGGRKVAPSASSVVDKSLFPWQSESRIIGLSGGYNASGSPSFFAVLAGAGPDVFTADAAGKRARKIADSYVEYLFPSQGTDPAGLGALRQAVVLDTSHGYFSNDPLGIWLHTWVSYTDKAFKTKDGQKMLAELKAKNGLAKDGTPIIKRTSEIDNLFRKGFVTKTTRNDGLRYAICPVMKDPRNGAITKDSFLNYTKFADGSPVEPIFLSSFNNLQQYGDWSRTP</sequence>
<accession>A0A068NK44</accession>
<evidence type="ECO:0000313" key="3">
    <source>
        <dbReference type="Proteomes" id="UP000027982"/>
    </source>
</evidence>
<dbReference type="OrthoDB" id="9834197at2"/>
<name>A0A068NK44_FIMGI</name>
<dbReference type="HOGENOM" id="CLU_1041090_0_0_0"/>
<evidence type="ECO:0000313" key="2">
    <source>
        <dbReference type="EMBL" id="AIE83876.1"/>
    </source>
</evidence>
<dbReference type="Proteomes" id="UP000027982">
    <property type="component" value="Chromosome"/>
</dbReference>
<dbReference type="EMBL" id="CP007139">
    <property type="protein sequence ID" value="AIE83876.1"/>
    <property type="molecule type" value="Genomic_DNA"/>
</dbReference>
<proteinExistence type="predicted"/>
<dbReference type="RefSeq" id="WP_025227464.1">
    <property type="nucleotide sequence ID" value="NZ_CP007139.1"/>
</dbReference>
<protein>
    <submittedName>
        <fullName evidence="2">Uncharacterized protein</fullName>
    </submittedName>
</protein>
<feature type="chain" id="PRO_5001654044" evidence="1">
    <location>
        <begin position="20"/>
        <end position="267"/>
    </location>
</feature>
<organism evidence="2 3">
    <name type="scientific">Fimbriimonas ginsengisoli Gsoil 348</name>
    <dbReference type="NCBI Taxonomy" id="661478"/>
    <lineage>
        <taxon>Bacteria</taxon>
        <taxon>Bacillati</taxon>
        <taxon>Armatimonadota</taxon>
        <taxon>Fimbriimonadia</taxon>
        <taxon>Fimbriimonadales</taxon>
        <taxon>Fimbriimonadaceae</taxon>
        <taxon>Fimbriimonas</taxon>
    </lineage>
</organism>
<reference evidence="2 3" key="1">
    <citation type="journal article" date="2014" name="PLoS ONE">
        <title>The first complete genome sequence of the class fimbriimonadia in the phylum armatimonadetes.</title>
        <authorList>
            <person name="Hu Z.Y."/>
            <person name="Wang Y.Z."/>
            <person name="Im W.T."/>
            <person name="Wang S.Y."/>
            <person name="Zhao G.P."/>
            <person name="Zheng H.J."/>
            <person name="Quan Z.X."/>
        </authorList>
    </citation>
    <scope>NUCLEOTIDE SEQUENCE [LARGE SCALE GENOMIC DNA]</scope>
    <source>
        <strain evidence="2">Gsoil 348</strain>
    </source>
</reference>
<keyword evidence="3" id="KW-1185">Reference proteome</keyword>
<gene>
    <name evidence="2" type="ORF">OP10G_0508</name>
</gene>
<feature type="signal peptide" evidence="1">
    <location>
        <begin position="1"/>
        <end position="19"/>
    </location>
</feature>
<dbReference type="AlphaFoldDB" id="A0A068NK44"/>
<evidence type="ECO:0000256" key="1">
    <source>
        <dbReference type="SAM" id="SignalP"/>
    </source>
</evidence>
<keyword evidence="1" id="KW-0732">Signal</keyword>